<accession>A0A512J2Y6</accession>
<dbReference type="EMBL" id="BJZU01000043">
    <property type="protein sequence ID" value="GEP04327.1"/>
    <property type="molecule type" value="Genomic_DNA"/>
</dbReference>
<dbReference type="OrthoDB" id="7999718at2"/>
<evidence type="ECO:0000313" key="1">
    <source>
        <dbReference type="EMBL" id="GEP04327.1"/>
    </source>
</evidence>
<proteinExistence type="predicted"/>
<reference evidence="2" key="1">
    <citation type="journal article" date="2014" name="Int. J. Syst. Evol. Microbiol.">
        <title>Complete genome of a new Firmicutes species belonging to the dominant human colonic microbiota ('Ruminococcus bicirculans') reveals two chromosomes and a selective capacity to utilize plant glucans.</title>
        <authorList>
            <consortium name="NISC Comparative Sequencing Program"/>
            <person name="Wegmann U."/>
            <person name="Louis P."/>
            <person name="Goesmann A."/>
            <person name="Henrissat B."/>
            <person name="Duncan S.H."/>
            <person name="Flint H.J."/>
        </authorList>
    </citation>
    <scope>NUCLEOTIDE SEQUENCE</scope>
    <source>
        <strain evidence="2">NBRC 107715</strain>
    </source>
</reference>
<evidence type="ECO:0000313" key="2">
    <source>
        <dbReference type="EMBL" id="GLS67154.1"/>
    </source>
</evidence>
<reference evidence="2" key="4">
    <citation type="submission" date="2023-01" db="EMBL/GenBank/DDBJ databases">
        <title>Draft genome sequence of Methylobacterium oxalidis strain NBRC 107715.</title>
        <authorList>
            <person name="Sun Q."/>
            <person name="Mori K."/>
        </authorList>
    </citation>
    <scope>NUCLEOTIDE SEQUENCE</scope>
    <source>
        <strain evidence="2">NBRC 107715</strain>
    </source>
</reference>
<reference evidence="4" key="2">
    <citation type="journal article" date="2019" name="Int. J. Syst. Evol. Microbiol.">
        <title>The Global Catalogue of Microorganisms (GCM) 10K type strain sequencing project: providing services to taxonomists for standard genome sequencing and annotation.</title>
        <authorList>
            <consortium name="The Broad Institute Genomics Platform"/>
            <consortium name="The Broad Institute Genome Sequencing Center for Infectious Disease"/>
            <person name="Wu L."/>
            <person name="Ma J."/>
        </authorList>
    </citation>
    <scope>NUCLEOTIDE SEQUENCE [LARGE SCALE GENOMIC DNA]</scope>
    <source>
        <strain evidence="4">NBRC 107715</strain>
    </source>
</reference>
<dbReference type="Proteomes" id="UP001156856">
    <property type="component" value="Unassembled WGS sequence"/>
</dbReference>
<protein>
    <submittedName>
        <fullName evidence="1">Uncharacterized protein</fullName>
    </submittedName>
</protein>
<evidence type="ECO:0000313" key="4">
    <source>
        <dbReference type="Proteomes" id="UP001156856"/>
    </source>
</evidence>
<dbReference type="AlphaFoldDB" id="A0A512J2Y6"/>
<reference evidence="1 3" key="3">
    <citation type="submission" date="2019-07" db="EMBL/GenBank/DDBJ databases">
        <title>Whole genome shotgun sequence of Methylobacterium oxalidis NBRC 107715.</title>
        <authorList>
            <person name="Hosoyama A."/>
            <person name="Uohara A."/>
            <person name="Ohji S."/>
            <person name="Ichikawa N."/>
        </authorList>
    </citation>
    <scope>NUCLEOTIDE SEQUENCE [LARGE SCALE GENOMIC DNA]</scope>
    <source>
        <strain evidence="1 3">NBRC 107715</strain>
    </source>
</reference>
<comment type="caution">
    <text evidence="1">The sequence shown here is derived from an EMBL/GenBank/DDBJ whole genome shotgun (WGS) entry which is preliminary data.</text>
</comment>
<sequence>MLFIIRANTPDGHVAYQTRTAEAALERARTLAGEEAEDVQVSDMHGRVYDPEAFDRCFVRSGAAGPEA</sequence>
<evidence type="ECO:0000313" key="3">
    <source>
        <dbReference type="Proteomes" id="UP000321960"/>
    </source>
</evidence>
<name>A0A512J2Y6_9HYPH</name>
<gene>
    <name evidence="2" type="ORF">GCM10007888_55370</name>
    <name evidence="1" type="ORF">MOX02_23650</name>
</gene>
<dbReference type="EMBL" id="BSPK01000111">
    <property type="protein sequence ID" value="GLS67154.1"/>
    <property type="molecule type" value="Genomic_DNA"/>
</dbReference>
<keyword evidence="4" id="KW-1185">Reference proteome</keyword>
<organism evidence="1 3">
    <name type="scientific">Methylobacterium oxalidis</name>
    <dbReference type="NCBI Taxonomy" id="944322"/>
    <lineage>
        <taxon>Bacteria</taxon>
        <taxon>Pseudomonadati</taxon>
        <taxon>Pseudomonadota</taxon>
        <taxon>Alphaproteobacteria</taxon>
        <taxon>Hyphomicrobiales</taxon>
        <taxon>Methylobacteriaceae</taxon>
        <taxon>Methylobacterium</taxon>
    </lineage>
</organism>
<dbReference type="RefSeq" id="WP_147025963.1">
    <property type="nucleotide sequence ID" value="NZ_BJZU01000043.1"/>
</dbReference>
<dbReference type="Proteomes" id="UP000321960">
    <property type="component" value="Unassembled WGS sequence"/>
</dbReference>